<name>A0ABW3QML7_9BACT</name>
<keyword evidence="1" id="KW-1133">Transmembrane helix</keyword>
<accession>A0ABW3QML7</accession>
<sequence length="228" mass="25507">MTLNPAQLQAIDSHLRKENWLINEELIAELTDHYASGIAERTERGMPFGQALREVHDGFGGRQGLLNMEETYQSHRAKRLERLVWTGFQSYFRTNKLLPAVLFAVFYGINGYTQWSEEVHAFLLVGIFNLLIGVLASLVGWVVLARRNGGSFLVDQPVNWFNAANLGAYVLYVIYHYFLTALGGSSPPVVEAAIMAWVEMSAVLYMLATITALRTVLKKPIPSSTKNG</sequence>
<comment type="caution">
    <text evidence="2">The sequence shown here is derived from an EMBL/GenBank/DDBJ whole genome shotgun (WGS) entry which is preliminary data.</text>
</comment>
<evidence type="ECO:0008006" key="4">
    <source>
        <dbReference type="Google" id="ProtNLM"/>
    </source>
</evidence>
<dbReference type="RefSeq" id="WP_265992748.1">
    <property type="nucleotide sequence ID" value="NZ_CP110973.1"/>
</dbReference>
<evidence type="ECO:0000313" key="2">
    <source>
        <dbReference type="EMBL" id="MFD1142250.1"/>
    </source>
</evidence>
<dbReference type="Proteomes" id="UP001597116">
    <property type="component" value="Unassembled WGS sequence"/>
</dbReference>
<organism evidence="2 3">
    <name type="scientific">Larkinella insperata</name>
    <dbReference type="NCBI Taxonomy" id="332158"/>
    <lineage>
        <taxon>Bacteria</taxon>
        <taxon>Pseudomonadati</taxon>
        <taxon>Bacteroidota</taxon>
        <taxon>Cytophagia</taxon>
        <taxon>Cytophagales</taxon>
        <taxon>Spirosomataceae</taxon>
        <taxon>Larkinella</taxon>
    </lineage>
</organism>
<feature type="transmembrane region" description="Helical" evidence="1">
    <location>
        <begin position="194"/>
        <end position="217"/>
    </location>
</feature>
<feature type="transmembrane region" description="Helical" evidence="1">
    <location>
        <begin position="121"/>
        <end position="145"/>
    </location>
</feature>
<keyword evidence="1" id="KW-0812">Transmembrane</keyword>
<evidence type="ECO:0000313" key="3">
    <source>
        <dbReference type="Proteomes" id="UP001597116"/>
    </source>
</evidence>
<evidence type="ECO:0000256" key="1">
    <source>
        <dbReference type="SAM" id="Phobius"/>
    </source>
</evidence>
<keyword evidence="3" id="KW-1185">Reference proteome</keyword>
<proteinExistence type="predicted"/>
<reference evidence="3" key="1">
    <citation type="journal article" date="2019" name="Int. J. Syst. Evol. Microbiol.">
        <title>The Global Catalogue of Microorganisms (GCM) 10K type strain sequencing project: providing services to taxonomists for standard genome sequencing and annotation.</title>
        <authorList>
            <consortium name="The Broad Institute Genomics Platform"/>
            <consortium name="The Broad Institute Genome Sequencing Center for Infectious Disease"/>
            <person name="Wu L."/>
            <person name="Ma J."/>
        </authorList>
    </citation>
    <scope>NUCLEOTIDE SEQUENCE [LARGE SCALE GENOMIC DNA]</scope>
    <source>
        <strain evidence="3">CCUG 55608</strain>
    </source>
</reference>
<keyword evidence="1" id="KW-0472">Membrane</keyword>
<gene>
    <name evidence="2" type="ORF">ACFQ4C_14080</name>
</gene>
<feature type="transmembrane region" description="Helical" evidence="1">
    <location>
        <begin position="97"/>
        <end position="115"/>
    </location>
</feature>
<protein>
    <recommendedName>
        <fullName evidence="4">DUF1700 domain-containing protein</fullName>
    </recommendedName>
</protein>
<dbReference type="EMBL" id="JBHTLP010000008">
    <property type="protein sequence ID" value="MFD1142250.1"/>
    <property type="molecule type" value="Genomic_DNA"/>
</dbReference>
<feature type="transmembrane region" description="Helical" evidence="1">
    <location>
        <begin position="157"/>
        <end position="178"/>
    </location>
</feature>